<dbReference type="PROSITE" id="PS50082">
    <property type="entry name" value="WD_REPEATS_2"/>
    <property type="match status" value="4"/>
</dbReference>
<gene>
    <name evidence="5" type="ORF">DI09_7p290</name>
</gene>
<feature type="repeat" description="WD" evidence="4">
    <location>
        <begin position="84"/>
        <end position="125"/>
    </location>
</feature>
<dbReference type="HOGENOM" id="CLU_000288_72_0_1"/>
<dbReference type="PANTHER" id="PTHR19923">
    <property type="entry name" value="WD40 REPEAT PROTEINPRL1/PRL2-RELATED"/>
    <property type="match status" value="1"/>
</dbReference>
<dbReference type="InterPro" id="IPR001680">
    <property type="entry name" value="WD40_rpt"/>
</dbReference>
<dbReference type="AlphaFoldDB" id="A0A098VMQ7"/>
<comment type="caution">
    <text evidence="5">The sequence shown here is derived from an EMBL/GenBank/DDBJ whole genome shotgun (WGS) entry which is preliminary data.</text>
</comment>
<feature type="repeat" description="WD" evidence="4">
    <location>
        <begin position="244"/>
        <end position="284"/>
    </location>
</feature>
<dbReference type="SMART" id="SM00320">
    <property type="entry name" value="WD40"/>
    <property type="match status" value="5"/>
</dbReference>
<dbReference type="PROSITE" id="PS00678">
    <property type="entry name" value="WD_REPEATS_1"/>
    <property type="match status" value="2"/>
</dbReference>
<dbReference type="GO" id="GO:0071013">
    <property type="term" value="C:catalytic step 2 spliceosome"/>
    <property type="evidence" value="ECO:0007669"/>
    <property type="project" value="TreeGrafter"/>
</dbReference>
<evidence type="ECO:0000256" key="3">
    <source>
        <dbReference type="ARBA" id="ARBA00025726"/>
    </source>
</evidence>
<evidence type="ECO:0000256" key="1">
    <source>
        <dbReference type="ARBA" id="ARBA00022574"/>
    </source>
</evidence>
<dbReference type="Pfam" id="PF00400">
    <property type="entry name" value="WD40"/>
    <property type="match status" value="4"/>
</dbReference>
<proteinExistence type="inferred from homology"/>
<dbReference type="Proteomes" id="UP000029725">
    <property type="component" value="Unassembled WGS sequence"/>
</dbReference>
<keyword evidence="6" id="KW-1185">Reference proteome</keyword>
<evidence type="ECO:0000256" key="4">
    <source>
        <dbReference type="PROSITE-ProRule" id="PRU00221"/>
    </source>
</evidence>
<dbReference type="RefSeq" id="XP_013236677.1">
    <property type="nucleotide sequence ID" value="XM_013381223.1"/>
</dbReference>
<dbReference type="EMBL" id="JMKJ01000590">
    <property type="protein sequence ID" value="KGG50250.1"/>
    <property type="molecule type" value="Genomic_DNA"/>
</dbReference>
<name>A0A098VMQ7_9MICR</name>
<dbReference type="PANTHER" id="PTHR19923:SF0">
    <property type="entry name" value="PLEIOTROPIC REGULATOR 1"/>
    <property type="match status" value="1"/>
</dbReference>
<evidence type="ECO:0000256" key="2">
    <source>
        <dbReference type="ARBA" id="ARBA00022737"/>
    </source>
</evidence>
<protein>
    <submittedName>
        <fullName evidence="5">Putative pleiotropic regulator</fullName>
    </submittedName>
</protein>
<dbReference type="InterPro" id="IPR036322">
    <property type="entry name" value="WD40_repeat_dom_sf"/>
</dbReference>
<dbReference type="InterPro" id="IPR015943">
    <property type="entry name" value="WD40/YVTN_repeat-like_dom_sf"/>
</dbReference>
<dbReference type="GO" id="GO:0000398">
    <property type="term" value="P:mRNA splicing, via spliceosome"/>
    <property type="evidence" value="ECO:0007669"/>
    <property type="project" value="InterPro"/>
</dbReference>
<dbReference type="GeneID" id="25260858"/>
<dbReference type="GO" id="GO:0071011">
    <property type="term" value="C:precatalytic spliceosome"/>
    <property type="evidence" value="ECO:0007669"/>
    <property type="project" value="TreeGrafter"/>
</dbReference>
<organism evidence="5 6">
    <name type="scientific">Mitosporidium daphniae</name>
    <dbReference type="NCBI Taxonomy" id="1485682"/>
    <lineage>
        <taxon>Eukaryota</taxon>
        <taxon>Fungi</taxon>
        <taxon>Fungi incertae sedis</taxon>
        <taxon>Microsporidia</taxon>
        <taxon>Mitosporidium</taxon>
    </lineage>
</organism>
<feature type="repeat" description="WD" evidence="4">
    <location>
        <begin position="42"/>
        <end position="83"/>
    </location>
</feature>
<keyword evidence="2" id="KW-0677">Repeat</keyword>
<dbReference type="OrthoDB" id="10256122at2759"/>
<dbReference type="InterPro" id="IPR020472">
    <property type="entry name" value="WD40_PAC1"/>
</dbReference>
<evidence type="ECO:0000313" key="5">
    <source>
        <dbReference type="EMBL" id="KGG50250.1"/>
    </source>
</evidence>
<dbReference type="CDD" id="cd00200">
    <property type="entry name" value="WD40"/>
    <property type="match status" value="1"/>
</dbReference>
<dbReference type="VEuPathDB" id="MicrosporidiaDB:DI09_7p290"/>
<keyword evidence="1 4" id="KW-0853">WD repeat</keyword>
<dbReference type="Gene3D" id="2.130.10.10">
    <property type="entry name" value="YVTN repeat-like/Quinoprotein amine dehydrogenase"/>
    <property type="match status" value="1"/>
</dbReference>
<dbReference type="PROSITE" id="PS50294">
    <property type="entry name" value="WD_REPEATS_REGION"/>
    <property type="match status" value="4"/>
</dbReference>
<evidence type="ECO:0000313" key="6">
    <source>
        <dbReference type="Proteomes" id="UP000029725"/>
    </source>
</evidence>
<feature type="repeat" description="WD" evidence="4">
    <location>
        <begin position="126"/>
        <end position="167"/>
    </location>
</feature>
<dbReference type="PRINTS" id="PR00320">
    <property type="entry name" value="GPROTEINBRPT"/>
</dbReference>
<reference evidence="5 6" key="1">
    <citation type="submission" date="2014-04" db="EMBL/GenBank/DDBJ databases">
        <title>A new species of microsporidia sheds light on the evolution of extreme parasitism.</title>
        <authorList>
            <person name="Haag K.L."/>
            <person name="James T.Y."/>
            <person name="Larsson R."/>
            <person name="Schaer T.M."/>
            <person name="Refardt D."/>
            <person name="Pombert J.-F."/>
            <person name="Ebert D."/>
        </authorList>
    </citation>
    <scope>NUCLEOTIDE SEQUENCE [LARGE SCALE GENOMIC DNA]</scope>
    <source>
        <strain evidence="5 6">UGP3</strain>
        <tissue evidence="5">Spores</tissue>
    </source>
</reference>
<dbReference type="GO" id="GO:0000974">
    <property type="term" value="C:Prp19 complex"/>
    <property type="evidence" value="ECO:0007669"/>
    <property type="project" value="TreeGrafter"/>
</dbReference>
<dbReference type="InterPro" id="IPR045241">
    <property type="entry name" value="Prp46/PLRG1-like"/>
</dbReference>
<dbReference type="SUPFAM" id="SSF50978">
    <property type="entry name" value="WD40 repeat-like"/>
    <property type="match status" value="1"/>
</dbReference>
<comment type="similarity">
    <text evidence="3">Belongs to the WD repeat PRL1/PRL2 family.</text>
</comment>
<accession>A0A098VMQ7</accession>
<dbReference type="InterPro" id="IPR019775">
    <property type="entry name" value="WD40_repeat_CS"/>
</dbReference>
<sequence length="284" mass="31608">MELQVTAKYKDLNEDRPNPLPHLKWELLRIWDLASGNLKLSLTGHISTVRGLAVSDRHPYLFSAGEDKQVKCWDLEQNKVVRHYHGHLSAVYSLALHPTLDILITGGRDSVARVWDMRTKQPIHVLTGHTAAVNAVICQAPEPQVVTASNDSTVRLWDLAAGKTRVTYTFAAGSPDRVKKYLFPHGEFLHDFIEGGPLPCVINAMAISEDNVMVTGSDDGALTWYDWRSGRGFQREQSIPQPGSLDSEAGIFAATFDRSGLRLITGEADKSIKIWKESSTDYDQ</sequence>